<gene>
    <name evidence="3" type="ordered locus">Bache_0099</name>
</gene>
<dbReference type="KEGG" id="bhl:Bache_0099"/>
<evidence type="ECO:0000256" key="1">
    <source>
        <dbReference type="PIRSR" id="PIRSR600917-52"/>
    </source>
</evidence>
<feature type="domain" description="Sulfatase N-terminal" evidence="2">
    <location>
        <begin position="45"/>
        <end position="431"/>
    </location>
</feature>
<evidence type="ECO:0000313" key="4">
    <source>
        <dbReference type="Proteomes" id="UP000008630"/>
    </source>
</evidence>
<evidence type="ECO:0000313" key="3">
    <source>
        <dbReference type="EMBL" id="ADV42129.1"/>
    </source>
</evidence>
<dbReference type="EMBL" id="CP002352">
    <property type="protein sequence ID" value="ADV42129.1"/>
    <property type="molecule type" value="Genomic_DNA"/>
</dbReference>
<organism evidence="3 4">
    <name type="scientific">Bacteroides helcogenes (strain ATCC 35417 / DSM 20613 / JCM 6297 / CCUG 15421 / P 36-108)</name>
    <dbReference type="NCBI Taxonomy" id="693979"/>
    <lineage>
        <taxon>Bacteria</taxon>
        <taxon>Pseudomonadati</taxon>
        <taxon>Bacteroidota</taxon>
        <taxon>Bacteroidia</taxon>
        <taxon>Bacteroidales</taxon>
        <taxon>Bacteroidaceae</taxon>
        <taxon>Bacteroides</taxon>
    </lineage>
</organism>
<comment type="PTM">
    <text evidence="1">The conversion to 3-oxoalanine (also known as C-formylglycine, FGly), of a serine or cysteine residue in prokaryotes and of a cysteine residue in eukaryotes, is critical for catalytic activity.</text>
</comment>
<dbReference type="eggNOG" id="COG3119">
    <property type="taxonomic scope" value="Bacteria"/>
</dbReference>
<dbReference type="Gene3D" id="3.30.1120.10">
    <property type="match status" value="1"/>
</dbReference>
<dbReference type="PANTHER" id="PTHR43751:SF3">
    <property type="entry name" value="SULFATASE N-TERMINAL DOMAIN-CONTAINING PROTEIN"/>
    <property type="match status" value="1"/>
</dbReference>
<dbReference type="RefSeq" id="WP_013545767.1">
    <property type="nucleotide sequence ID" value="NC_014933.1"/>
</dbReference>
<reference evidence="3 4" key="2">
    <citation type="journal article" date="2011" name="Stand. Genomic Sci.">
        <title>Complete genome sequence of Bacteroides helcogenes type strain (P 36-108).</title>
        <authorList>
            <person name="Pati A."/>
            <person name="Gronow S."/>
            <person name="Zeytun A."/>
            <person name="Lapidus A."/>
            <person name="Nolan M."/>
            <person name="Hammon N."/>
            <person name="Deshpande S."/>
            <person name="Cheng J.F."/>
            <person name="Tapia R."/>
            <person name="Han C."/>
            <person name="Goodwin L."/>
            <person name="Pitluck S."/>
            <person name="Liolios K."/>
            <person name="Pagani I."/>
            <person name="Ivanova N."/>
            <person name="Mavromatis K."/>
            <person name="Chen A."/>
            <person name="Palaniappan K."/>
            <person name="Land M."/>
            <person name="Hauser L."/>
            <person name="Chang Y.J."/>
            <person name="Jeffries C.D."/>
            <person name="Detter J.C."/>
            <person name="Brambilla E."/>
            <person name="Rohde M."/>
            <person name="Goker M."/>
            <person name="Woyke T."/>
            <person name="Bristow J."/>
            <person name="Eisen J.A."/>
            <person name="Markowitz V."/>
            <person name="Hugenholtz P."/>
            <person name="Kyrpides N.C."/>
            <person name="Klenk H.P."/>
            <person name="Lucas S."/>
        </authorList>
    </citation>
    <scope>NUCLEOTIDE SEQUENCE [LARGE SCALE GENOMIC DNA]</scope>
    <source>
        <strain evidence="4">ATCC 35417 / DSM 20613 / JCM 6297 / CCUG 15421 / P 36-108</strain>
    </source>
</reference>
<name>E6SRX0_BACT6</name>
<proteinExistence type="predicted"/>
<evidence type="ECO:0000259" key="2">
    <source>
        <dbReference type="Pfam" id="PF00884"/>
    </source>
</evidence>
<dbReference type="STRING" id="693979.Bache_0099"/>
<feature type="modified residue" description="3-oxoalanine (Ser)" evidence="1">
    <location>
        <position position="92"/>
    </location>
</feature>
<dbReference type="Pfam" id="PF00884">
    <property type="entry name" value="Sulfatase"/>
    <property type="match status" value="1"/>
</dbReference>
<dbReference type="AlphaFoldDB" id="E6SRX0"/>
<dbReference type="InterPro" id="IPR052701">
    <property type="entry name" value="GAG_Ulvan_Degrading_Sulfatases"/>
</dbReference>
<reference key="1">
    <citation type="submission" date="2010-11" db="EMBL/GenBank/DDBJ databases">
        <title>The complete genome of Bacteroides helcogenes P 36-108.</title>
        <authorList>
            <consortium name="US DOE Joint Genome Institute (JGI-PGF)"/>
            <person name="Lucas S."/>
            <person name="Copeland A."/>
            <person name="Lapidus A."/>
            <person name="Bruce D."/>
            <person name="Goodwin L."/>
            <person name="Pitluck S."/>
            <person name="Kyrpides N."/>
            <person name="Mavromatis K."/>
            <person name="Ivanova N."/>
            <person name="Zeytun A."/>
            <person name="Brettin T."/>
            <person name="Detter J.C."/>
            <person name="Tapia R."/>
            <person name="Han C."/>
            <person name="Land M."/>
            <person name="Hauser L."/>
            <person name="Markowitz V."/>
            <person name="Cheng J.-F."/>
            <person name="Hugenholtz P."/>
            <person name="Woyke T."/>
            <person name="Wu D."/>
            <person name="Gronow S."/>
            <person name="Wellnitz S."/>
            <person name="Brambilla E."/>
            <person name="Klenk H.-P."/>
            <person name="Eisen J.A."/>
        </authorList>
    </citation>
    <scope>NUCLEOTIDE SEQUENCE</scope>
    <source>
        <strain>P 36-108</strain>
    </source>
</reference>
<accession>E6SRX0</accession>
<sequence>MRNLLGFAIPFVTGVLFESNAWAAEDVNFVKEEEMTSQHSDRRHPNVIYIYADDMGIGMLSAYGQRQFTTPNIDRLVKQGTAFSRAYGCMLSAPARASLLTGYHDCHGQDKWNISAGAAYMLPAADTARIASVEARIDASDVCLPEGDLYLPQVFRAAGYATAQIGKLEWGFTATRNQMRRHGWDYYYGYLDHARCHGFYPPFLFDDGSIELIEGNTRINCGKSIEQETVQTFAERRDHTGKNVYSQDIFVDKILNYIRAHKEERFFLYHPSQLPHGPVAIPSVHPELAANPHLTPIEREYGSMVKKLDETVGLILAELEELGIADRTIVVFSADNGHELYYSQKGRCEKPYRNLDTGMLYDDLADKYRSETSGDIFNGNAGMAGLKRSNLEGGVHIPLVFYGPGIIPKGKKSDALVSNYDFLPTMAEWLKVSVQQKDGVSFLPQLLKGKPGNNRRYIIFGSNTGPGIVMGDGWKLRHYLSKQTVELFYLPDDPQEWHDLSKIHPEKVEELKKILLEECGGDLNRGVNRAG</sequence>
<keyword evidence="4" id="KW-1185">Reference proteome</keyword>
<dbReference type="Proteomes" id="UP000008630">
    <property type="component" value="Chromosome"/>
</dbReference>
<dbReference type="HOGENOM" id="CLU_006332_10_4_10"/>
<dbReference type="InterPro" id="IPR017850">
    <property type="entry name" value="Alkaline_phosphatase_core_sf"/>
</dbReference>
<dbReference type="PATRIC" id="fig|693979.3.peg.106"/>
<dbReference type="InterPro" id="IPR000917">
    <property type="entry name" value="Sulfatase_N"/>
</dbReference>
<dbReference type="Gene3D" id="3.40.720.10">
    <property type="entry name" value="Alkaline Phosphatase, subunit A"/>
    <property type="match status" value="1"/>
</dbReference>
<dbReference type="SUPFAM" id="SSF53649">
    <property type="entry name" value="Alkaline phosphatase-like"/>
    <property type="match status" value="1"/>
</dbReference>
<protein>
    <submittedName>
        <fullName evidence="3">Sulfatase</fullName>
    </submittedName>
</protein>
<dbReference type="PANTHER" id="PTHR43751">
    <property type="entry name" value="SULFATASE"/>
    <property type="match status" value="1"/>
</dbReference>